<evidence type="ECO:0000256" key="6">
    <source>
        <dbReference type="ARBA" id="ARBA00022737"/>
    </source>
</evidence>
<evidence type="ECO:0000256" key="12">
    <source>
        <dbReference type="ARBA" id="ARBA00034074"/>
    </source>
</evidence>
<keyword evidence="10 13" id="KW-0326">Glycosidase</keyword>
<dbReference type="InterPro" id="IPR006626">
    <property type="entry name" value="PbH1"/>
</dbReference>
<evidence type="ECO:0000256" key="5">
    <source>
        <dbReference type="ARBA" id="ARBA00022729"/>
    </source>
</evidence>
<dbReference type="AlphaFoldDB" id="A0A9P0CN80"/>
<dbReference type="GO" id="GO:0004650">
    <property type="term" value="F:polygalacturonase activity"/>
    <property type="evidence" value="ECO:0007669"/>
    <property type="project" value="UniProtKB-EC"/>
</dbReference>
<evidence type="ECO:0000256" key="1">
    <source>
        <dbReference type="ARBA" id="ARBA00004613"/>
    </source>
</evidence>
<reference evidence="15" key="1">
    <citation type="submission" date="2022-01" db="EMBL/GenBank/DDBJ databases">
        <authorList>
            <person name="King R."/>
        </authorList>
    </citation>
    <scope>NUCLEOTIDE SEQUENCE</scope>
</reference>
<evidence type="ECO:0000256" key="9">
    <source>
        <dbReference type="ARBA" id="ARBA00023180"/>
    </source>
</evidence>
<gene>
    <name evidence="15" type="ORF">PSYICH_LOCUS5657</name>
</gene>
<keyword evidence="4" id="KW-0964">Secreted</keyword>
<evidence type="ECO:0000256" key="10">
    <source>
        <dbReference type="ARBA" id="ARBA00023295"/>
    </source>
</evidence>
<evidence type="ECO:0000256" key="3">
    <source>
        <dbReference type="ARBA" id="ARBA00012736"/>
    </source>
</evidence>
<protein>
    <recommendedName>
        <fullName evidence="3">endo-polygalacturonase</fullName>
        <ecNumber evidence="3">3.2.1.15</ecNumber>
    </recommendedName>
</protein>
<evidence type="ECO:0000256" key="2">
    <source>
        <dbReference type="ARBA" id="ARBA00008834"/>
    </source>
</evidence>
<dbReference type="SUPFAM" id="SSF51126">
    <property type="entry name" value="Pectin lyase-like"/>
    <property type="match status" value="2"/>
</dbReference>
<dbReference type="Gene3D" id="2.160.20.10">
    <property type="entry name" value="Single-stranded right-handed beta-helix, Pectin lyase-like"/>
    <property type="match status" value="3"/>
</dbReference>
<evidence type="ECO:0000256" key="4">
    <source>
        <dbReference type="ARBA" id="ARBA00022525"/>
    </source>
</evidence>
<dbReference type="InterPro" id="IPR011050">
    <property type="entry name" value="Pectin_lyase_fold/virulence"/>
</dbReference>
<organism evidence="15 16">
    <name type="scientific">Psylliodes chrysocephalus</name>
    <dbReference type="NCBI Taxonomy" id="3402493"/>
    <lineage>
        <taxon>Eukaryota</taxon>
        <taxon>Metazoa</taxon>
        <taxon>Ecdysozoa</taxon>
        <taxon>Arthropoda</taxon>
        <taxon>Hexapoda</taxon>
        <taxon>Insecta</taxon>
        <taxon>Pterygota</taxon>
        <taxon>Neoptera</taxon>
        <taxon>Endopterygota</taxon>
        <taxon>Coleoptera</taxon>
        <taxon>Polyphaga</taxon>
        <taxon>Cucujiformia</taxon>
        <taxon>Chrysomeloidea</taxon>
        <taxon>Chrysomelidae</taxon>
        <taxon>Galerucinae</taxon>
        <taxon>Alticini</taxon>
        <taxon>Psylliodes</taxon>
    </lineage>
</organism>
<keyword evidence="16" id="KW-1185">Reference proteome</keyword>
<evidence type="ECO:0000313" key="16">
    <source>
        <dbReference type="Proteomes" id="UP001153636"/>
    </source>
</evidence>
<keyword evidence="6" id="KW-0677">Repeat</keyword>
<dbReference type="GO" id="GO:0071555">
    <property type="term" value="P:cell wall organization"/>
    <property type="evidence" value="ECO:0007669"/>
    <property type="project" value="UniProtKB-KW"/>
</dbReference>
<dbReference type="Proteomes" id="UP001153636">
    <property type="component" value="Chromosome 18"/>
</dbReference>
<dbReference type="InterPro" id="IPR050434">
    <property type="entry name" value="Glycosyl_hydrlase_28"/>
</dbReference>
<dbReference type="EMBL" id="OV651830">
    <property type="protein sequence ID" value="CAH1105254.1"/>
    <property type="molecule type" value="Genomic_DNA"/>
</dbReference>
<comment type="catalytic activity">
    <reaction evidence="12">
        <text>(1,4-alpha-D-galacturonosyl)n+m + H2O = (1,4-alpha-D-galacturonosyl)n + (1,4-alpha-D-galacturonosyl)m.</text>
        <dbReference type="EC" id="3.2.1.15"/>
    </reaction>
</comment>
<keyword evidence="9" id="KW-0325">Glycoprotein</keyword>
<keyword evidence="5 14" id="KW-0732">Signal</keyword>
<keyword evidence="8" id="KW-1015">Disulfide bond</keyword>
<feature type="signal peptide" evidence="14">
    <location>
        <begin position="1"/>
        <end position="18"/>
    </location>
</feature>
<dbReference type="OrthoDB" id="6709892at2759"/>
<dbReference type="GO" id="GO:0005576">
    <property type="term" value="C:extracellular region"/>
    <property type="evidence" value="ECO:0007669"/>
    <property type="project" value="TreeGrafter"/>
</dbReference>
<name>A0A9P0CN80_9CUCU</name>
<proteinExistence type="inferred from homology"/>
<dbReference type="PANTHER" id="PTHR31884:SF9">
    <property type="entry name" value="ENDOPOLYGALACTURONASE D-RELATED"/>
    <property type="match status" value="1"/>
</dbReference>
<accession>A0A9P0CN80</accession>
<evidence type="ECO:0000256" key="7">
    <source>
        <dbReference type="ARBA" id="ARBA00022801"/>
    </source>
</evidence>
<dbReference type="Pfam" id="PF00295">
    <property type="entry name" value="Glyco_hydro_28"/>
    <property type="match status" value="2"/>
</dbReference>
<evidence type="ECO:0000256" key="13">
    <source>
        <dbReference type="RuleBase" id="RU361169"/>
    </source>
</evidence>
<dbReference type="InterPro" id="IPR000743">
    <property type="entry name" value="Glyco_hydro_28"/>
</dbReference>
<dbReference type="InterPro" id="IPR012334">
    <property type="entry name" value="Pectin_lyas_fold"/>
</dbReference>
<evidence type="ECO:0000313" key="15">
    <source>
        <dbReference type="EMBL" id="CAH1105254.1"/>
    </source>
</evidence>
<dbReference type="GO" id="GO:0045490">
    <property type="term" value="P:pectin catabolic process"/>
    <property type="evidence" value="ECO:0007669"/>
    <property type="project" value="TreeGrafter"/>
</dbReference>
<dbReference type="SMART" id="SM00710">
    <property type="entry name" value="PbH1"/>
    <property type="match status" value="7"/>
</dbReference>
<evidence type="ECO:0000256" key="8">
    <source>
        <dbReference type="ARBA" id="ARBA00023157"/>
    </source>
</evidence>
<sequence>MNSISLCSLFIIVAASTASPVFNSTLDSYSGCNINRYEDVASVTANCKNIYVGSFSVLPGKTLKLALQPGTTLTFNGNINFGYIPWDGPLMWITGNAITVQGSSTHLLDGRGEKWWDGHGDHSNKKKPQFMLIQATGGSVFKNIKVRNCPHTCIGISDSHDLTLQYWNIDSKLGDTKGGANTDGFDIAKSYRVTIRDTSVWNQDDCICVNQGQHLLFDNMQCTGGHGLSISFYGINVQQDYTNDGDTHKPLGNIKIKQLTMQGISGTLGGPYSQRVYILCGAGGCNNWNWNGINLSGATKSNSSSDNYSGCNINRYVDVASVTANCKNIYVGSFAVPPGQTLKLALQSGTTLTFNGEISFGYTQWTGPLMWITGNSITVQGSSSHLLNGRGEKWWDGHGDHSQKKKPQFMLIQATGGSVFKNIKVKNCPHTCIGISDSHDLTLQNWNIDSKDGDTQGGANTDGFDVAKSYKVTIKDTSVWNQDDCICVNQGQHLLFDNMQCTGGHGLSIAVGVYNTYALNTVHNVTFQNSAVHNSRLGIAYYGINVQQDYTNDGDTHKPLGNIKIKELTMQNIYGTLSGSNSQRVYILCGAGGCNNWSWSGINLNGASKVDYCNFSPNGFNC</sequence>
<keyword evidence="7 13" id="KW-0378">Hydrolase</keyword>
<evidence type="ECO:0000256" key="14">
    <source>
        <dbReference type="SAM" id="SignalP"/>
    </source>
</evidence>
<dbReference type="PANTHER" id="PTHR31884">
    <property type="entry name" value="POLYGALACTURONASE"/>
    <property type="match status" value="1"/>
</dbReference>
<feature type="chain" id="PRO_5040261206" description="endo-polygalacturonase" evidence="14">
    <location>
        <begin position="19"/>
        <end position="622"/>
    </location>
</feature>
<dbReference type="EC" id="3.2.1.15" evidence="3"/>
<evidence type="ECO:0000256" key="11">
    <source>
        <dbReference type="ARBA" id="ARBA00023316"/>
    </source>
</evidence>
<keyword evidence="11" id="KW-0961">Cell wall biogenesis/degradation</keyword>
<comment type="subcellular location">
    <subcellularLocation>
        <location evidence="1">Secreted</location>
    </subcellularLocation>
</comment>
<comment type="similarity">
    <text evidence="2 13">Belongs to the glycosyl hydrolase 28 family.</text>
</comment>